<name>A0A414PM98_FUSMR</name>
<evidence type="ECO:0000313" key="3">
    <source>
        <dbReference type="EMBL" id="RHF69715.1"/>
    </source>
</evidence>
<reference evidence="3 4" key="1">
    <citation type="submission" date="2018-08" db="EMBL/GenBank/DDBJ databases">
        <title>A genome reference for cultivated species of the human gut microbiota.</title>
        <authorList>
            <person name="Zou Y."/>
            <person name="Xue W."/>
            <person name="Luo G."/>
        </authorList>
    </citation>
    <scope>NUCLEOTIDE SEQUENCE [LARGE SCALE GENOMIC DNA]</scope>
    <source>
        <strain evidence="3 4">AM25-1</strain>
    </source>
</reference>
<keyword evidence="2" id="KW-0472">Membrane</keyword>
<accession>A0A414PM98</accession>
<dbReference type="EMBL" id="QRHL01000043">
    <property type="protein sequence ID" value="RHF69715.1"/>
    <property type="molecule type" value="Genomic_DNA"/>
</dbReference>
<feature type="transmembrane region" description="Helical" evidence="2">
    <location>
        <begin position="6"/>
        <end position="26"/>
    </location>
</feature>
<protein>
    <submittedName>
        <fullName evidence="3">Uncharacterized protein</fullName>
    </submittedName>
</protein>
<dbReference type="AlphaFoldDB" id="A0A414PM98"/>
<organism evidence="3 4">
    <name type="scientific">Fusobacterium mortiferum</name>
    <dbReference type="NCBI Taxonomy" id="850"/>
    <lineage>
        <taxon>Bacteria</taxon>
        <taxon>Fusobacteriati</taxon>
        <taxon>Fusobacteriota</taxon>
        <taxon>Fusobacteriia</taxon>
        <taxon>Fusobacteriales</taxon>
        <taxon>Fusobacteriaceae</taxon>
        <taxon>Fusobacterium</taxon>
    </lineage>
</organism>
<feature type="coiled-coil region" evidence="1">
    <location>
        <begin position="406"/>
        <end position="438"/>
    </location>
</feature>
<comment type="caution">
    <text evidence="3">The sequence shown here is derived from an EMBL/GenBank/DDBJ whole genome shotgun (WGS) entry which is preliminary data.</text>
</comment>
<dbReference type="Proteomes" id="UP000284676">
    <property type="component" value="Unassembled WGS sequence"/>
</dbReference>
<sequence length="672" mass="81584">MLILYFFNVSPILFIGLNIVVFYELYNMIKETFKITNNGYFKTNWDKEIINQLLKIRNIKALENMYYEIRKKIMKAILEKDFILLEETIFYYQELLMADSLKEIPEDYILPFEKIDNKKQEDFQENINLPKEFKNSVTNSEQERIERKENYERNTLVIREMKKAVRFLYKIYKLLIKEPDNNLFEEISDVNLVLGKYYLEKQEYSTARAYFDFLKLKYKYLKNNEVYSKEIKELYLFSGLRYYETYYEKLSEEQEIIILKSILNLFNEMVENDDIEDILRYQEIFTRKREEVDMILLKEYTRLLLIFLLEKKGTKSKKETEIKNIINSIENKYLYDSNKLLEKIYIQSAEKEWDRKFDIIDYIYNKPDIFGLSTGSIPVNCTRDIILRLMDKVYYSISDDFIIDNYEELEIKISELKLENLNSRLNELSDSIRMKKAEKISKIQLTEEELTKIYSFVSEENSSFYKFLNFNLKYSFSLIFLSKKSEWEKDFKGYKTIYENRFIKNLINTKSYLINSYINLLNEFWFIECIKTQIKKIENIEEIFKLEKDKYFILSNNSNRRFLNKIGILTHYFSNWNMEKTYIINKKAIKEIIFYLPEGYDRLKYTYVEIESLKDNKDEKILEIIEGETKEEKELIRQGSSILKVAKKMEIVFNDEVEIYEVSNEKLKDEER</sequence>
<dbReference type="RefSeq" id="WP_118234748.1">
    <property type="nucleotide sequence ID" value="NZ_QRHL01000043.1"/>
</dbReference>
<keyword evidence="2" id="KW-0812">Transmembrane</keyword>
<keyword evidence="1" id="KW-0175">Coiled coil</keyword>
<gene>
    <name evidence="3" type="ORF">DW663_12395</name>
</gene>
<evidence type="ECO:0000256" key="1">
    <source>
        <dbReference type="SAM" id="Coils"/>
    </source>
</evidence>
<evidence type="ECO:0000256" key="2">
    <source>
        <dbReference type="SAM" id="Phobius"/>
    </source>
</evidence>
<proteinExistence type="predicted"/>
<keyword evidence="2" id="KW-1133">Transmembrane helix</keyword>
<evidence type="ECO:0000313" key="4">
    <source>
        <dbReference type="Proteomes" id="UP000284676"/>
    </source>
</evidence>